<evidence type="ECO:0000256" key="2">
    <source>
        <dbReference type="ARBA" id="ARBA00023315"/>
    </source>
</evidence>
<name>A0A239ZW59_9STAP</name>
<dbReference type="PANTHER" id="PTHR43626:SF4">
    <property type="entry name" value="GCN5-RELATED N-ACETYLTRANSFERASE 2, CHLOROPLASTIC"/>
    <property type="match status" value="1"/>
</dbReference>
<dbReference type="KEGG" id="sste:SAMEA4384403_1990"/>
<evidence type="ECO:0000313" key="5">
    <source>
        <dbReference type="Proteomes" id="UP000242084"/>
    </source>
</evidence>
<proteinExistence type="predicted"/>
<dbReference type="GO" id="GO:0005737">
    <property type="term" value="C:cytoplasm"/>
    <property type="evidence" value="ECO:0007669"/>
    <property type="project" value="TreeGrafter"/>
</dbReference>
<keyword evidence="1 4" id="KW-0808">Transferase</keyword>
<dbReference type="Gene3D" id="3.40.630.30">
    <property type="match status" value="1"/>
</dbReference>
<dbReference type="Pfam" id="PF00583">
    <property type="entry name" value="Acetyltransf_1"/>
    <property type="match status" value="1"/>
</dbReference>
<evidence type="ECO:0000313" key="4">
    <source>
        <dbReference type="EMBL" id="SNV75219.1"/>
    </source>
</evidence>
<reference evidence="4 5" key="1">
    <citation type="submission" date="2017-06" db="EMBL/GenBank/DDBJ databases">
        <authorList>
            <consortium name="Pathogen Informatics"/>
        </authorList>
    </citation>
    <scope>NUCLEOTIDE SEQUENCE [LARGE SCALE GENOMIC DNA]</scope>
    <source>
        <strain evidence="4 5">NCTC13839</strain>
    </source>
</reference>
<sequence length="139" mass="15762">MELAFVNGFNLCHVKQIKEVYESVGWSSHDEHNIIEIYNNSTHVSIAIMNNEIVGIARALSDGVYNAAIYDVIVKPKYQSNHIGYQIVENILLEIGNVSCIHLISTLGNCDFYKKLGFRKTTTGMAIYQSEQLRNDYTE</sequence>
<dbReference type="InterPro" id="IPR000182">
    <property type="entry name" value="GNAT_dom"/>
</dbReference>
<evidence type="ECO:0000256" key="1">
    <source>
        <dbReference type="ARBA" id="ARBA00022679"/>
    </source>
</evidence>
<dbReference type="RefSeq" id="WP_095089109.1">
    <property type="nucleotide sequence ID" value="NZ_BMDM01000001.1"/>
</dbReference>
<feature type="domain" description="N-acetyltransferase" evidence="3">
    <location>
        <begin position="4"/>
        <end position="139"/>
    </location>
</feature>
<dbReference type="GO" id="GO:0008080">
    <property type="term" value="F:N-acetyltransferase activity"/>
    <property type="evidence" value="ECO:0007669"/>
    <property type="project" value="InterPro"/>
</dbReference>
<dbReference type="SUPFAM" id="SSF55729">
    <property type="entry name" value="Acyl-CoA N-acyltransferases (Nat)"/>
    <property type="match status" value="1"/>
</dbReference>
<dbReference type="InterPro" id="IPR016181">
    <property type="entry name" value="Acyl_CoA_acyltransferase"/>
</dbReference>
<gene>
    <name evidence="4" type="ORF">SAMEA4384403_01990</name>
</gene>
<dbReference type="PANTHER" id="PTHR43626">
    <property type="entry name" value="ACYL-COA N-ACYLTRANSFERASE"/>
    <property type="match status" value="1"/>
</dbReference>
<keyword evidence="5" id="KW-1185">Reference proteome</keyword>
<accession>A0A239ZW59</accession>
<dbReference type="OrthoDB" id="9775804at2"/>
<dbReference type="PROSITE" id="PS51186">
    <property type="entry name" value="GNAT"/>
    <property type="match status" value="1"/>
</dbReference>
<keyword evidence="2" id="KW-0012">Acyltransferase</keyword>
<dbReference type="AlphaFoldDB" id="A0A239ZW59"/>
<protein>
    <submittedName>
        <fullName evidence="4">GNAT family acetyltransferase</fullName>
    </submittedName>
</protein>
<evidence type="ECO:0000259" key="3">
    <source>
        <dbReference type="PROSITE" id="PS51186"/>
    </source>
</evidence>
<dbReference type="Proteomes" id="UP000242084">
    <property type="component" value="Chromosome 1"/>
</dbReference>
<organism evidence="4 5">
    <name type="scientific">Mammaliicoccus stepanovicii</name>
    <dbReference type="NCBI Taxonomy" id="643214"/>
    <lineage>
        <taxon>Bacteria</taxon>
        <taxon>Bacillati</taxon>
        <taxon>Bacillota</taxon>
        <taxon>Bacilli</taxon>
        <taxon>Bacillales</taxon>
        <taxon>Staphylococcaceae</taxon>
        <taxon>Mammaliicoccus</taxon>
    </lineage>
</organism>
<dbReference type="EMBL" id="LT906462">
    <property type="protein sequence ID" value="SNV75219.1"/>
    <property type="molecule type" value="Genomic_DNA"/>
</dbReference>
<dbReference type="InterPro" id="IPR045039">
    <property type="entry name" value="NSI-like"/>
</dbReference>